<feature type="domain" description="Methyltransferase FkbM" evidence="1">
    <location>
        <begin position="22"/>
        <end position="171"/>
    </location>
</feature>
<sequence length="203" mass="22529">MAIVLNDCYGLKRFKSIDNIVDIGANIGVFSVHAATLFPQTKIYAYEPCSQVLPDLEKNLQDLNVEISSYAVGRTTKKVNLTFQEDLTASSILMTGEDSSQKSQCQMIAFDEVTAQLGGSIGLLKLDCEGSEYEILKSISLEKVKYVVGEFHTCQSGYPELGLELLKERGFVIDNWTPFPDGKAGEFWASNIRNTPQEKAWLV</sequence>
<evidence type="ECO:0000259" key="1">
    <source>
        <dbReference type="Pfam" id="PF05050"/>
    </source>
</evidence>
<dbReference type="AlphaFoldDB" id="A0A1L9QS42"/>
<accession>A0A1L9QS42</accession>
<dbReference type="SUPFAM" id="SSF53335">
    <property type="entry name" value="S-adenosyl-L-methionine-dependent methyltransferases"/>
    <property type="match status" value="1"/>
</dbReference>
<gene>
    <name evidence="2" type="ORF">BI308_11105</name>
</gene>
<organism evidence="2 3">
    <name type="scientific">Roseofilum reptotaenium AO1-A</name>
    <dbReference type="NCBI Taxonomy" id="1925591"/>
    <lineage>
        <taxon>Bacteria</taxon>
        <taxon>Bacillati</taxon>
        <taxon>Cyanobacteriota</taxon>
        <taxon>Cyanophyceae</taxon>
        <taxon>Desertifilales</taxon>
        <taxon>Desertifilaceae</taxon>
        <taxon>Roseofilum</taxon>
    </lineage>
</organism>
<dbReference type="NCBIfam" id="TIGR01444">
    <property type="entry name" value="fkbM_fam"/>
    <property type="match status" value="1"/>
</dbReference>
<evidence type="ECO:0000313" key="2">
    <source>
        <dbReference type="EMBL" id="OJJ25510.1"/>
    </source>
</evidence>
<dbReference type="Gene3D" id="3.40.50.150">
    <property type="entry name" value="Vaccinia Virus protein VP39"/>
    <property type="match status" value="1"/>
</dbReference>
<reference evidence="2" key="1">
    <citation type="submission" date="2016-10" db="EMBL/GenBank/DDBJ databases">
        <title>CRISPR-Cas defence system in Roseofilum reptotaenium: evidence of a bacteriophage-cyanobacterium arms race in the coral black band disease.</title>
        <authorList>
            <person name="Buerger P."/>
            <person name="Wood-Charlson E.M."/>
            <person name="Weynberg K.D."/>
            <person name="Willis B."/>
            <person name="Van Oppen M.J."/>
        </authorList>
    </citation>
    <scope>NUCLEOTIDE SEQUENCE [LARGE SCALE GENOMIC DNA]</scope>
    <source>
        <strain evidence="2">AO1-A</strain>
    </source>
</reference>
<comment type="caution">
    <text evidence="2">The sequence shown here is derived from an EMBL/GenBank/DDBJ whole genome shotgun (WGS) entry which is preliminary data.</text>
</comment>
<dbReference type="InterPro" id="IPR052514">
    <property type="entry name" value="SAM-dependent_MTase"/>
</dbReference>
<evidence type="ECO:0000313" key="3">
    <source>
        <dbReference type="Proteomes" id="UP000183940"/>
    </source>
</evidence>
<dbReference type="Proteomes" id="UP000183940">
    <property type="component" value="Unassembled WGS sequence"/>
</dbReference>
<dbReference type="InterPro" id="IPR006342">
    <property type="entry name" value="FkbM_mtfrase"/>
</dbReference>
<protein>
    <recommendedName>
        <fullName evidence="1">Methyltransferase FkbM domain-containing protein</fullName>
    </recommendedName>
</protein>
<dbReference type="PANTHER" id="PTHR34203">
    <property type="entry name" value="METHYLTRANSFERASE, FKBM FAMILY PROTEIN"/>
    <property type="match status" value="1"/>
</dbReference>
<proteinExistence type="predicted"/>
<dbReference type="InterPro" id="IPR029063">
    <property type="entry name" value="SAM-dependent_MTases_sf"/>
</dbReference>
<dbReference type="STRING" id="1925591.BI308_11105"/>
<name>A0A1L9QS42_9CYAN</name>
<keyword evidence="3" id="KW-1185">Reference proteome</keyword>
<dbReference type="Pfam" id="PF05050">
    <property type="entry name" value="Methyltransf_21"/>
    <property type="match status" value="1"/>
</dbReference>
<dbReference type="EMBL" id="MLAW01000016">
    <property type="protein sequence ID" value="OJJ25510.1"/>
    <property type="molecule type" value="Genomic_DNA"/>
</dbReference>
<dbReference type="PANTHER" id="PTHR34203:SF15">
    <property type="entry name" value="SLL1173 PROTEIN"/>
    <property type="match status" value="1"/>
</dbReference>